<accession>A0ABQ4SI39</accession>
<feature type="region of interest" description="Disordered" evidence="1">
    <location>
        <begin position="82"/>
        <end position="107"/>
    </location>
</feature>
<keyword evidence="3" id="KW-1185">Reference proteome</keyword>
<sequence>MAAQLGREHPRRHGGHHAVEPGHAGAEGDQREHVEVAALHRRPAAFEERPAGPQHHRRGQHQLQPVAVLLAEAINQASQVTAHFQREHRQRQHQADPEPPGHVDQLGARAGVGADQQRLQCHAADRAGSGTDLANFGVHRAGIDRALGHGFGLRSGTGRVEVARRVGRELRLAAGRAEVVGAPVVLGAMLGRVRVDRHPADRVLDGPLGRRAGVVMRMMMVMTVRSVVVGCRHRLAMLPAAAVTMFGRRRSLIGGRRLARSTAAAGGVGSLILRAVVGVVGHGGVLS</sequence>
<reference evidence="2" key="2">
    <citation type="submission" date="2021-08" db="EMBL/GenBank/DDBJ databases">
        <authorList>
            <person name="Tani A."/>
            <person name="Ola A."/>
            <person name="Ogura Y."/>
            <person name="Katsura K."/>
            <person name="Hayashi T."/>
        </authorList>
    </citation>
    <scope>NUCLEOTIDE SEQUENCE</scope>
    <source>
        <strain evidence="2">DSM 17168</strain>
    </source>
</reference>
<evidence type="ECO:0000313" key="3">
    <source>
        <dbReference type="Proteomes" id="UP001055153"/>
    </source>
</evidence>
<name>A0ABQ4SI39_9HYPH</name>
<organism evidence="2 3">
    <name type="scientific">Methylobacterium isbiliense</name>
    <dbReference type="NCBI Taxonomy" id="315478"/>
    <lineage>
        <taxon>Bacteria</taxon>
        <taxon>Pseudomonadati</taxon>
        <taxon>Pseudomonadota</taxon>
        <taxon>Alphaproteobacteria</taxon>
        <taxon>Hyphomicrobiales</taxon>
        <taxon>Methylobacteriaceae</taxon>
        <taxon>Methylobacterium</taxon>
    </lineage>
</organism>
<protein>
    <submittedName>
        <fullName evidence="2">Uncharacterized protein</fullName>
    </submittedName>
</protein>
<dbReference type="Proteomes" id="UP001055153">
    <property type="component" value="Unassembled WGS sequence"/>
</dbReference>
<evidence type="ECO:0000313" key="2">
    <source>
        <dbReference type="EMBL" id="GJE02849.1"/>
    </source>
</evidence>
<reference evidence="2" key="1">
    <citation type="journal article" date="2021" name="Front. Microbiol.">
        <title>Comprehensive Comparative Genomics and Phenotyping of Methylobacterium Species.</title>
        <authorList>
            <person name="Alessa O."/>
            <person name="Ogura Y."/>
            <person name="Fujitani Y."/>
            <person name="Takami H."/>
            <person name="Hayashi T."/>
            <person name="Sahin N."/>
            <person name="Tani A."/>
        </authorList>
    </citation>
    <scope>NUCLEOTIDE SEQUENCE</scope>
    <source>
        <strain evidence="2">DSM 17168</strain>
    </source>
</reference>
<evidence type="ECO:0000256" key="1">
    <source>
        <dbReference type="SAM" id="MobiDB-lite"/>
    </source>
</evidence>
<feature type="region of interest" description="Disordered" evidence="1">
    <location>
        <begin position="1"/>
        <end position="30"/>
    </location>
</feature>
<comment type="caution">
    <text evidence="2">The sequence shown here is derived from an EMBL/GenBank/DDBJ whole genome shotgun (WGS) entry which is preliminary data.</text>
</comment>
<gene>
    <name evidence="2" type="ORF">GMJLKIPL_4798</name>
</gene>
<proteinExistence type="predicted"/>
<dbReference type="EMBL" id="BPQQ01000061">
    <property type="protein sequence ID" value="GJE02849.1"/>
    <property type="molecule type" value="Genomic_DNA"/>
</dbReference>